<feature type="transmembrane region" description="Helical" evidence="13">
    <location>
        <begin position="759"/>
        <end position="781"/>
    </location>
</feature>
<comment type="catalytic activity">
    <reaction evidence="10">
        <text>L-threonyl-[protein] + ATP = O-phospho-L-threonyl-[protein] + ADP + H(+)</text>
        <dbReference type="Rhea" id="RHEA:46608"/>
        <dbReference type="Rhea" id="RHEA-COMP:11060"/>
        <dbReference type="Rhea" id="RHEA-COMP:11605"/>
        <dbReference type="ChEBI" id="CHEBI:15378"/>
        <dbReference type="ChEBI" id="CHEBI:30013"/>
        <dbReference type="ChEBI" id="CHEBI:30616"/>
        <dbReference type="ChEBI" id="CHEBI:61977"/>
        <dbReference type="ChEBI" id="CHEBI:456216"/>
        <dbReference type="EC" id="2.7.11.1"/>
    </reaction>
</comment>
<evidence type="ECO:0000256" key="10">
    <source>
        <dbReference type="ARBA" id="ARBA00047899"/>
    </source>
</evidence>
<dbReference type="SMART" id="SM00365">
    <property type="entry name" value="LRR_SD22"/>
    <property type="match status" value="6"/>
</dbReference>
<proteinExistence type="predicted"/>
<keyword evidence="2" id="KW-0723">Serine/threonine-protein kinase</keyword>
<evidence type="ECO:0000256" key="13">
    <source>
        <dbReference type="SAM" id="Phobius"/>
    </source>
</evidence>
<evidence type="ECO:0000256" key="5">
    <source>
        <dbReference type="ARBA" id="ARBA00022737"/>
    </source>
</evidence>
<comment type="catalytic activity">
    <reaction evidence="11">
        <text>L-seryl-[protein] + ATP = O-phospho-L-seryl-[protein] + ADP + H(+)</text>
        <dbReference type="Rhea" id="RHEA:17989"/>
        <dbReference type="Rhea" id="RHEA-COMP:9863"/>
        <dbReference type="Rhea" id="RHEA-COMP:11604"/>
        <dbReference type="ChEBI" id="CHEBI:15378"/>
        <dbReference type="ChEBI" id="CHEBI:29999"/>
        <dbReference type="ChEBI" id="CHEBI:30616"/>
        <dbReference type="ChEBI" id="CHEBI:83421"/>
        <dbReference type="ChEBI" id="CHEBI:456216"/>
        <dbReference type="EC" id="2.7.11.1"/>
    </reaction>
</comment>
<keyword evidence="6" id="KW-0547">Nucleotide-binding</keyword>
<dbReference type="EC" id="2.7.11.1" evidence="1"/>
<dbReference type="Gene3D" id="3.40.50.300">
    <property type="entry name" value="P-loop containing nucleotide triphosphate hydrolases"/>
    <property type="match status" value="1"/>
</dbReference>
<name>A0A1U7N8T1_9CYAN</name>
<keyword evidence="3" id="KW-0433">Leucine-rich repeat</keyword>
<evidence type="ECO:0000313" key="15">
    <source>
        <dbReference type="EMBL" id="OLT62359.1"/>
    </source>
</evidence>
<dbReference type="InterPro" id="IPR001611">
    <property type="entry name" value="Leu-rich_rpt"/>
</dbReference>
<dbReference type="Pfam" id="PF13855">
    <property type="entry name" value="LRR_8"/>
    <property type="match status" value="2"/>
</dbReference>
<dbReference type="Gene3D" id="3.30.310.200">
    <property type="match status" value="1"/>
</dbReference>
<feature type="compositionally biased region" description="Basic and acidic residues" evidence="12">
    <location>
        <begin position="736"/>
        <end position="750"/>
    </location>
</feature>
<dbReference type="PANTHER" id="PTHR45752:SF195">
    <property type="entry name" value="LEUCINE-RICH REPEAT (LRR) FAMILY PROTEIN-RELATED"/>
    <property type="match status" value="1"/>
</dbReference>
<sequence>MAGPKHLVKKIREAKKKQLKQLDLSSNFLSNDDVNFTEILTKVFNLSQLEVLDLSGKQLKTVPESIGKLTNLTKLNLSGNQLTIVPESIGKLTNLTELNLSGNKLTTVPESIGKLTNLTELNLSKNQLTIVPESIGKLTNLTKLNLSFNHFNQLTIVPESIGKLTNLTELNLSTNNLKKIPESINKLILLTQLDLSFNQLTIVPESITKLSNLTQLNLRDNPLKNIPIEIAEDGIGAIRSYFRQLKEGEDYIYEAKLLIVGEGCAGKTTLAKKIENPHYQLQNEKSTEGIDIIQWTFPLEDGRDFRVNIWDFGGQEIYHATHKFFLTKRSLYTLVVDTRKEHRNLYYWLNIVELLSDNSPLLIIKNQIQNRHIDINERALRGQFTNLKETLATNLATNRGLEDILTQIKFYVSNLPHIKEAALPRTWKQVREALEEDSRNYISLDEYLQICSNNGFTLYKDKLQLSGYLHDLGVCLHFQDDPLLKKTVILKPEWATDAVYKVLDNNDVISNQGRFNRADLEKIWSEEKYANMHEELLNLMSTFQLCYQIPGSKDSYIAPQLLTLNQPEYDWDESDNLILRCKYEFMPKGIISWFIVEMHELIYQQQHVWRSGVILNKDNTKAEVIEYYEKGEIQIRVTGQYKRDLLTIVTKELDKIHASYNRLRCSKLIPCNCDTCKNSQNPYFYEFDKLRERISNNKYTIECDSPPYKTVEVSSLIDDVIKPSDITPALQPPPKNKPEPDPRPINKPPEEKWTLSNKLALISIIAGLFVGIGGWLFNGLLNDKVIEKPSRDPGTQQEQLD</sequence>
<evidence type="ECO:0000256" key="4">
    <source>
        <dbReference type="ARBA" id="ARBA00022679"/>
    </source>
</evidence>
<feature type="region of interest" description="Disordered" evidence="12">
    <location>
        <begin position="724"/>
        <end position="750"/>
    </location>
</feature>
<evidence type="ECO:0000256" key="6">
    <source>
        <dbReference type="ARBA" id="ARBA00022741"/>
    </source>
</evidence>
<keyword evidence="7" id="KW-0418">Kinase</keyword>
<protein>
    <recommendedName>
        <fullName evidence="1">non-specific serine/threonine protein kinase</fullName>
        <ecNumber evidence="1">2.7.11.1</ecNumber>
    </recommendedName>
</protein>
<evidence type="ECO:0000313" key="16">
    <source>
        <dbReference type="Proteomes" id="UP000186657"/>
    </source>
</evidence>
<evidence type="ECO:0000256" key="7">
    <source>
        <dbReference type="ARBA" id="ARBA00022777"/>
    </source>
</evidence>
<dbReference type="GO" id="GO:0005524">
    <property type="term" value="F:ATP binding"/>
    <property type="evidence" value="ECO:0007669"/>
    <property type="project" value="UniProtKB-KW"/>
</dbReference>
<dbReference type="InterPro" id="IPR032171">
    <property type="entry name" value="COR-A"/>
</dbReference>
<dbReference type="PRINTS" id="PR00449">
    <property type="entry name" value="RASTRNSFRMNG"/>
</dbReference>
<keyword evidence="9" id="KW-0342">GTP-binding</keyword>
<keyword evidence="13" id="KW-0812">Transmembrane</keyword>
<dbReference type="Pfam" id="PF08477">
    <property type="entry name" value="Roc"/>
    <property type="match status" value="1"/>
</dbReference>
<evidence type="ECO:0000256" key="8">
    <source>
        <dbReference type="ARBA" id="ARBA00022840"/>
    </source>
</evidence>
<dbReference type="InterPro" id="IPR050715">
    <property type="entry name" value="LRR-SigEffector_domain"/>
</dbReference>
<dbReference type="GO" id="GO:0004674">
    <property type="term" value="F:protein serine/threonine kinase activity"/>
    <property type="evidence" value="ECO:0007669"/>
    <property type="project" value="UniProtKB-KW"/>
</dbReference>
<keyword evidence="5" id="KW-0677">Repeat</keyword>
<comment type="caution">
    <text evidence="15">The sequence shown here is derived from an EMBL/GenBank/DDBJ whole genome shotgun (WGS) entry which is preliminary data.</text>
</comment>
<evidence type="ECO:0000256" key="11">
    <source>
        <dbReference type="ARBA" id="ARBA00048679"/>
    </source>
</evidence>
<evidence type="ECO:0000256" key="9">
    <source>
        <dbReference type="ARBA" id="ARBA00023134"/>
    </source>
</evidence>
<dbReference type="SUPFAM" id="SSF52540">
    <property type="entry name" value="P-loop containing nucleoside triphosphate hydrolases"/>
    <property type="match status" value="1"/>
</dbReference>
<accession>A0A1U7N8T1</accession>
<keyword evidence="8" id="KW-0067">ATP-binding</keyword>
<keyword evidence="13" id="KW-1133">Transmembrane helix</keyword>
<evidence type="ECO:0000256" key="2">
    <source>
        <dbReference type="ARBA" id="ARBA00022527"/>
    </source>
</evidence>
<dbReference type="SUPFAM" id="SSF52047">
    <property type="entry name" value="RNI-like"/>
    <property type="match status" value="1"/>
</dbReference>
<keyword evidence="13" id="KW-0472">Membrane</keyword>
<dbReference type="InterPro" id="IPR036388">
    <property type="entry name" value="WH-like_DNA-bd_sf"/>
</dbReference>
<gene>
    <name evidence="15" type="ORF">BJP37_28395</name>
</gene>
<evidence type="ECO:0000256" key="3">
    <source>
        <dbReference type="ARBA" id="ARBA00022614"/>
    </source>
</evidence>
<dbReference type="InterPro" id="IPR057263">
    <property type="entry name" value="COR-B"/>
</dbReference>
<keyword evidence="4" id="KW-0808">Transferase</keyword>
<dbReference type="InterPro" id="IPR003591">
    <property type="entry name" value="Leu-rich_rpt_typical-subtyp"/>
</dbReference>
<dbReference type="EMBL" id="MKZS01000001">
    <property type="protein sequence ID" value="OLT62359.1"/>
    <property type="molecule type" value="Genomic_DNA"/>
</dbReference>
<reference evidence="15 16" key="1">
    <citation type="submission" date="2016-10" db="EMBL/GenBank/DDBJ databases">
        <title>Comparative genomics uncovers the prolific and rare metabolic potential of the cyanobacterial genus Moorea.</title>
        <authorList>
            <person name="Leao T."/>
            <person name="Castelao G."/>
            <person name="Korobeynikov A."/>
            <person name="Monroe E.A."/>
            <person name="Podell S."/>
            <person name="Glukhov E."/>
            <person name="Allen E."/>
            <person name="Gerwick W.H."/>
            <person name="Gerwick L."/>
        </authorList>
    </citation>
    <scope>NUCLEOTIDE SEQUENCE [LARGE SCALE GENOMIC DNA]</scope>
    <source>
        <strain evidence="15 16">PNG5-198</strain>
    </source>
</reference>
<dbReference type="SMART" id="SM00364">
    <property type="entry name" value="LRR_BAC"/>
    <property type="match status" value="8"/>
</dbReference>
<dbReference type="Gene3D" id="3.80.10.10">
    <property type="entry name" value="Ribonuclease Inhibitor"/>
    <property type="match status" value="1"/>
</dbReference>
<dbReference type="InterPro" id="IPR027417">
    <property type="entry name" value="P-loop_NTPase"/>
</dbReference>
<dbReference type="Gene3D" id="1.10.10.10">
    <property type="entry name" value="Winged helix-like DNA-binding domain superfamily/Winged helix DNA-binding domain"/>
    <property type="match status" value="1"/>
</dbReference>
<dbReference type="PROSITE" id="PS51424">
    <property type="entry name" value="ROC"/>
    <property type="match status" value="1"/>
</dbReference>
<dbReference type="InterPro" id="IPR032675">
    <property type="entry name" value="LRR_dom_sf"/>
</dbReference>
<keyword evidence="16" id="KW-1185">Reference proteome</keyword>
<evidence type="ECO:0000256" key="12">
    <source>
        <dbReference type="SAM" id="MobiDB-lite"/>
    </source>
</evidence>
<dbReference type="PROSITE" id="PS51450">
    <property type="entry name" value="LRR"/>
    <property type="match status" value="5"/>
</dbReference>
<dbReference type="RefSeq" id="WP_075904287.1">
    <property type="nucleotide sequence ID" value="NZ_MKZS01000001.1"/>
</dbReference>
<dbReference type="AlphaFoldDB" id="A0A1U7N8T1"/>
<organism evidence="15 16">
    <name type="scientific">Moorena bouillonii PNG</name>
    <dbReference type="NCBI Taxonomy" id="568701"/>
    <lineage>
        <taxon>Bacteria</taxon>
        <taxon>Bacillati</taxon>
        <taxon>Cyanobacteriota</taxon>
        <taxon>Cyanophyceae</taxon>
        <taxon>Coleofasciculales</taxon>
        <taxon>Coleofasciculaceae</taxon>
        <taxon>Moorena</taxon>
    </lineage>
</organism>
<evidence type="ECO:0000256" key="1">
    <source>
        <dbReference type="ARBA" id="ARBA00012513"/>
    </source>
</evidence>
<dbReference type="Gene3D" id="1.10.10.2200">
    <property type="match status" value="1"/>
</dbReference>
<dbReference type="Pfam" id="PF16095">
    <property type="entry name" value="COR-A"/>
    <property type="match status" value="1"/>
</dbReference>
<dbReference type="PANTHER" id="PTHR45752">
    <property type="entry name" value="LEUCINE-RICH REPEAT-CONTAINING"/>
    <property type="match status" value="1"/>
</dbReference>
<dbReference type="Pfam" id="PF25497">
    <property type="entry name" value="COR-B"/>
    <property type="match status" value="1"/>
</dbReference>
<dbReference type="Proteomes" id="UP000186657">
    <property type="component" value="Unassembled WGS sequence"/>
</dbReference>
<dbReference type="SMART" id="SM00369">
    <property type="entry name" value="LRR_TYP"/>
    <property type="match status" value="8"/>
</dbReference>
<feature type="domain" description="Roc" evidence="14">
    <location>
        <begin position="248"/>
        <end position="415"/>
    </location>
</feature>
<evidence type="ECO:0000259" key="14">
    <source>
        <dbReference type="PROSITE" id="PS51424"/>
    </source>
</evidence>
<dbReference type="Pfam" id="PF00560">
    <property type="entry name" value="LRR_1"/>
    <property type="match status" value="1"/>
</dbReference>
<dbReference type="InterPro" id="IPR020859">
    <property type="entry name" value="ROC"/>
</dbReference>